<dbReference type="SUPFAM" id="SSF53300">
    <property type="entry name" value="vWA-like"/>
    <property type="match status" value="1"/>
</dbReference>
<dbReference type="AlphaFoldDB" id="A0AA39XXN5"/>
<dbReference type="Proteomes" id="UP001174936">
    <property type="component" value="Unassembled WGS sequence"/>
</dbReference>
<organism evidence="2 3">
    <name type="scientific">Cercophora newfieldiana</name>
    <dbReference type="NCBI Taxonomy" id="92897"/>
    <lineage>
        <taxon>Eukaryota</taxon>
        <taxon>Fungi</taxon>
        <taxon>Dikarya</taxon>
        <taxon>Ascomycota</taxon>
        <taxon>Pezizomycotina</taxon>
        <taxon>Sordariomycetes</taxon>
        <taxon>Sordariomycetidae</taxon>
        <taxon>Sordariales</taxon>
        <taxon>Lasiosphaeriaceae</taxon>
        <taxon>Cercophora</taxon>
    </lineage>
</organism>
<dbReference type="InterPro" id="IPR036465">
    <property type="entry name" value="vWFA_dom_sf"/>
</dbReference>
<name>A0AA39XXN5_9PEZI</name>
<protein>
    <recommendedName>
        <fullName evidence="1">VWFA domain-containing protein</fullName>
    </recommendedName>
</protein>
<keyword evidence="3" id="KW-1185">Reference proteome</keyword>
<evidence type="ECO:0000313" key="2">
    <source>
        <dbReference type="EMBL" id="KAK0641471.1"/>
    </source>
</evidence>
<dbReference type="Pfam" id="PF13519">
    <property type="entry name" value="VWA_2"/>
    <property type="match status" value="1"/>
</dbReference>
<accession>A0AA39XXN5</accession>
<reference evidence="2" key="1">
    <citation type="submission" date="2023-06" db="EMBL/GenBank/DDBJ databases">
        <title>Genome-scale phylogeny and comparative genomics of the fungal order Sordariales.</title>
        <authorList>
            <consortium name="Lawrence Berkeley National Laboratory"/>
            <person name="Hensen N."/>
            <person name="Bonometti L."/>
            <person name="Westerberg I."/>
            <person name="Brannstrom I.O."/>
            <person name="Guillou S."/>
            <person name="Cros-Aarteil S."/>
            <person name="Calhoun S."/>
            <person name="Haridas S."/>
            <person name="Kuo A."/>
            <person name="Mondo S."/>
            <person name="Pangilinan J."/>
            <person name="Riley R."/>
            <person name="Labutti K."/>
            <person name="Andreopoulos B."/>
            <person name="Lipzen A."/>
            <person name="Chen C."/>
            <person name="Yanf M."/>
            <person name="Daum C."/>
            <person name="Ng V."/>
            <person name="Clum A."/>
            <person name="Steindorff A."/>
            <person name="Ohm R."/>
            <person name="Martin F."/>
            <person name="Silar P."/>
            <person name="Natvig D."/>
            <person name="Lalanne C."/>
            <person name="Gautier V."/>
            <person name="Ament-Velasquez S.L."/>
            <person name="Kruys A."/>
            <person name="Hutchinson M.I."/>
            <person name="Powell A.J."/>
            <person name="Barry K."/>
            <person name="Miller A.N."/>
            <person name="Grigoriev I.V."/>
            <person name="Debuchy R."/>
            <person name="Gladieux P."/>
            <person name="Thoren M.H."/>
            <person name="Johannesson H."/>
        </authorList>
    </citation>
    <scope>NUCLEOTIDE SEQUENCE</scope>
    <source>
        <strain evidence="2">SMH2532-1</strain>
    </source>
</reference>
<evidence type="ECO:0000259" key="1">
    <source>
        <dbReference type="Pfam" id="PF13519"/>
    </source>
</evidence>
<evidence type="ECO:0000313" key="3">
    <source>
        <dbReference type="Proteomes" id="UP001174936"/>
    </source>
</evidence>
<dbReference type="InterPro" id="IPR002035">
    <property type="entry name" value="VWF_A"/>
</dbReference>
<dbReference type="Gene3D" id="3.40.50.410">
    <property type="entry name" value="von Willebrand factor, type A domain"/>
    <property type="match status" value="1"/>
</dbReference>
<comment type="caution">
    <text evidence="2">The sequence shown here is derived from an EMBL/GenBank/DDBJ whole genome shotgun (WGS) entry which is preliminary data.</text>
</comment>
<gene>
    <name evidence="2" type="ORF">B0T16DRAFT_419888</name>
</gene>
<dbReference type="EMBL" id="JAULSV010000006">
    <property type="protein sequence ID" value="KAK0641471.1"/>
    <property type="molecule type" value="Genomic_DNA"/>
</dbReference>
<feature type="domain" description="VWFA" evidence="1">
    <location>
        <begin position="48"/>
        <end position="159"/>
    </location>
</feature>
<sequence>MAIDDTRRQWRNFQDQIIENHGDIKGARILCALTRDDPMRDCNGRKIAIVVDSSSSNAKSDPNNLRISAAVEINNHLISAAEARYPTSKPDLVTVVDFDSAARVVYRLGDPAGAHFSGIDSNGGKSIAAGISAAIYEITADTRYTTRDRSGIIVLTDGEGNDSAAQLFQMARASLHGIRVGFGFLDAVFFNGLESRGTSVSASNDIPLAVLEMGGVYSTIDSPEAQKAFVELVLSQGLTGSDAGSDAMPLTKGLGIVGMVPGGNRTSYYRYVAKAGEDATVSLAARSACVFNAELVDVAGGAFEDVKVLEYTAGADMTLGLAITATVSSGAADGEGAEEPKCVFSVQLAGGDALSAQSV</sequence>
<dbReference type="CDD" id="cd00198">
    <property type="entry name" value="vWFA"/>
    <property type="match status" value="1"/>
</dbReference>
<proteinExistence type="predicted"/>